<dbReference type="InterPro" id="IPR051046">
    <property type="entry name" value="MurCDEF_CellWall_CoF430Synth"/>
</dbReference>
<evidence type="ECO:0000256" key="6">
    <source>
        <dbReference type="ARBA" id="ARBA00022960"/>
    </source>
</evidence>
<dbReference type="Pfam" id="PF08245">
    <property type="entry name" value="Mur_ligase_M"/>
    <property type="match status" value="1"/>
</dbReference>
<feature type="binding site" evidence="10">
    <location>
        <begin position="115"/>
        <end position="121"/>
    </location>
    <ligand>
        <name>ATP</name>
        <dbReference type="ChEBI" id="CHEBI:30616"/>
    </ligand>
</feature>
<dbReference type="Gene3D" id="3.40.1390.10">
    <property type="entry name" value="MurE/MurF, N-terminal domain"/>
    <property type="match status" value="1"/>
</dbReference>
<evidence type="ECO:0000259" key="12">
    <source>
        <dbReference type="Pfam" id="PF02875"/>
    </source>
</evidence>
<protein>
    <recommendedName>
        <fullName evidence="10 11">UDP-N-acetylmuramoyl-tripeptide--D-alanyl-D-alanine ligase</fullName>
        <ecNumber evidence="10 11">6.3.2.10</ecNumber>
    </recommendedName>
    <alternativeName>
        <fullName evidence="10">D-alanyl-D-alanine-adding enzyme</fullName>
    </alternativeName>
</protein>
<dbReference type="GO" id="GO:0008360">
    <property type="term" value="P:regulation of cell shape"/>
    <property type="evidence" value="ECO:0007669"/>
    <property type="project" value="UniProtKB-KW"/>
</dbReference>
<evidence type="ECO:0000256" key="10">
    <source>
        <dbReference type="HAMAP-Rule" id="MF_02019"/>
    </source>
</evidence>
<evidence type="ECO:0000256" key="5">
    <source>
        <dbReference type="ARBA" id="ARBA00022840"/>
    </source>
</evidence>
<keyword evidence="5 10" id="KW-0067">ATP-binding</keyword>
<dbReference type="HAMAP" id="MF_02019">
    <property type="entry name" value="MurF"/>
    <property type="match status" value="1"/>
</dbReference>
<evidence type="ECO:0000313" key="15">
    <source>
        <dbReference type="Proteomes" id="UP000612456"/>
    </source>
</evidence>
<dbReference type="SUPFAM" id="SSF53623">
    <property type="entry name" value="MurD-like peptide ligases, catalytic domain"/>
    <property type="match status" value="1"/>
</dbReference>
<keyword evidence="7 10" id="KW-0573">Peptidoglycan synthesis</keyword>
<dbReference type="PANTHER" id="PTHR43024">
    <property type="entry name" value="UDP-N-ACETYLMURAMOYL-TRIPEPTIDE--D-ALANYL-D-ALANINE LIGASE"/>
    <property type="match status" value="1"/>
</dbReference>
<evidence type="ECO:0000256" key="9">
    <source>
        <dbReference type="ARBA" id="ARBA00023316"/>
    </source>
</evidence>
<dbReference type="Pfam" id="PF02875">
    <property type="entry name" value="Mur_ligase_C"/>
    <property type="match status" value="1"/>
</dbReference>
<comment type="function">
    <text evidence="10 11">Involved in cell wall formation. Catalyzes the final step in the synthesis of UDP-N-acetylmuramoyl-pentapeptide, the precursor of murein.</text>
</comment>
<dbReference type="PANTHER" id="PTHR43024:SF1">
    <property type="entry name" value="UDP-N-ACETYLMURAMOYL-TRIPEPTIDE--D-ALANYL-D-ALANINE LIGASE"/>
    <property type="match status" value="1"/>
</dbReference>
<dbReference type="GO" id="GO:0005737">
    <property type="term" value="C:cytoplasm"/>
    <property type="evidence" value="ECO:0007669"/>
    <property type="project" value="UniProtKB-SubCell"/>
</dbReference>
<comment type="pathway">
    <text evidence="10 11">Cell wall biogenesis; peptidoglycan biosynthesis.</text>
</comment>
<evidence type="ECO:0000256" key="4">
    <source>
        <dbReference type="ARBA" id="ARBA00022741"/>
    </source>
</evidence>
<dbReference type="RefSeq" id="WP_188991467.1">
    <property type="nucleotide sequence ID" value="NZ_BMHP01000001.1"/>
</dbReference>
<accession>A0A917DQV7</accession>
<keyword evidence="1 10" id="KW-0963">Cytoplasm</keyword>
<organism evidence="14 15">
    <name type="scientific">Paenibacillus nasutitermitis</name>
    <dbReference type="NCBI Taxonomy" id="1652958"/>
    <lineage>
        <taxon>Bacteria</taxon>
        <taxon>Bacillati</taxon>
        <taxon>Bacillota</taxon>
        <taxon>Bacilli</taxon>
        <taxon>Bacillales</taxon>
        <taxon>Paenibacillaceae</taxon>
        <taxon>Paenibacillus</taxon>
    </lineage>
</organism>
<evidence type="ECO:0000256" key="7">
    <source>
        <dbReference type="ARBA" id="ARBA00022984"/>
    </source>
</evidence>
<dbReference type="Proteomes" id="UP000612456">
    <property type="component" value="Unassembled WGS sequence"/>
</dbReference>
<dbReference type="InterPro" id="IPR004101">
    <property type="entry name" value="Mur_ligase_C"/>
</dbReference>
<dbReference type="EC" id="6.3.2.10" evidence="10 11"/>
<dbReference type="SUPFAM" id="SSF53244">
    <property type="entry name" value="MurD-like peptide ligases, peptide-binding domain"/>
    <property type="match status" value="1"/>
</dbReference>
<dbReference type="InterPro" id="IPR035911">
    <property type="entry name" value="MurE/MurF_N"/>
</dbReference>
<dbReference type="GO" id="GO:0051301">
    <property type="term" value="P:cell division"/>
    <property type="evidence" value="ECO:0007669"/>
    <property type="project" value="UniProtKB-KW"/>
</dbReference>
<keyword evidence="4 10" id="KW-0547">Nucleotide-binding</keyword>
<evidence type="ECO:0000313" key="14">
    <source>
        <dbReference type="EMBL" id="GGD62315.1"/>
    </source>
</evidence>
<evidence type="ECO:0000256" key="3">
    <source>
        <dbReference type="ARBA" id="ARBA00022618"/>
    </source>
</evidence>
<dbReference type="Gene3D" id="3.40.1190.10">
    <property type="entry name" value="Mur-like, catalytic domain"/>
    <property type="match status" value="1"/>
</dbReference>
<dbReference type="GO" id="GO:0005524">
    <property type="term" value="F:ATP binding"/>
    <property type="evidence" value="ECO:0007669"/>
    <property type="project" value="UniProtKB-UniRule"/>
</dbReference>
<gene>
    <name evidence="10 14" type="primary">murF</name>
    <name evidence="14" type="ORF">GCM10010911_20260</name>
</gene>
<dbReference type="InterPro" id="IPR013221">
    <property type="entry name" value="Mur_ligase_cen"/>
</dbReference>
<feature type="domain" description="Mur ligase central" evidence="13">
    <location>
        <begin position="113"/>
        <end position="301"/>
    </location>
</feature>
<dbReference type="InterPro" id="IPR036615">
    <property type="entry name" value="Mur_ligase_C_dom_sf"/>
</dbReference>
<dbReference type="InterPro" id="IPR036565">
    <property type="entry name" value="Mur-like_cat_sf"/>
</dbReference>
<dbReference type="GO" id="GO:0047480">
    <property type="term" value="F:UDP-N-acetylmuramoyl-tripeptide-D-alanyl-D-alanine ligase activity"/>
    <property type="evidence" value="ECO:0007669"/>
    <property type="project" value="UniProtKB-UniRule"/>
</dbReference>
<dbReference type="NCBIfam" id="TIGR01143">
    <property type="entry name" value="murF"/>
    <property type="match status" value="1"/>
</dbReference>
<comment type="subcellular location">
    <subcellularLocation>
        <location evidence="10 11">Cytoplasm</location>
    </subcellularLocation>
</comment>
<comment type="caution">
    <text evidence="14">The sequence shown here is derived from an EMBL/GenBank/DDBJ whole genome shotgun (WGS) entry which is preliminary data.</text>
</comment>
<dbReference type="Gene3D" id="3.90.190.20">
    <property type="entry name" value="Mur ligase, C-terminal domain"/>
    <property type="match status" value="1"/>
</dbReference>
<keyword evidence="9 10" id="KW-0961">Cell wall biogenesis/degradation</keyword>
<dbReference type="GO" id="GO:0071555">
    <property type="term" value="P:cell wall organization"/>
    <property type="evidence" value="ECO:0007669"/>
    <property type="project" value="UniProtKB-KW"/>
</dbReference>
<evidence type="ECO:0000256" key="2">
    <source>
        <dbReference type="ARBA" id="ARBA00022598"/>
    </source>
</evidence>
<keyword evidence="2 10" id="KW-0436">Ligase</keyword>
<keyword evidence="15" id="KW-1185">Reference proteome</keyword>
<keyword evidence="3 10" id="KW-0132">Cell division</keyword>
<dbReference type="AlphaFoldDB" id="A0A917DQV7"/>
<proteinExistence type="inferred from homology"/>
<reference evidence="14" key="1">
    <citation type="journal article" date="2014" name="Int. J. Syst. Evol. Microbiol.">
        <title>Complete genome sequence of Corynebacterium casei LMG S-19264T (=DSM 44701T), isolated from a smear-ripened cheese.</title>
        <authorList>
            <consortium name="US DOE Joint Genome Institute (JGI-PGF)"/>
            <person name="Walter F."/>
            <person name="Albersmeier A."/>
            <person name="Kalinowski J."/>
            <person name="Ruckert C."/>
        </authorList>
    </citation>
    <scope>NUCLEOTIDE SEQUENCE</scope>
    <source>
        <strain evidence="14">CGMCC 1.15178</strain>
    </source>
</reference>
<dbReference type="SUPFAM" id="SSF63418">
    <property type="entry name" value="MurE/MurF N-terminal domain"/>
    <property type="match status" value="1"/>
</dbReference>
<evidence type="ECO:0000259" key="13">
    <source>
        <dbReference type="Pfam" id="PF08245"/>
    </source>
</evidence>
<name>A0A917DQV7_9BACL</name>
<comment type="catalytic activity">
    <reaction evidence="10 11">
        <text>D-alanyl-D-alanine + UDP-N-acetyl-alpha-D-muramoyl-L-alanyl-gamma-D-glutamyl-meso-2,6-diaminopimelate + ATP = UDP-N-acetyl-alpha-D-muramoyl-L-alanyl-gamma-D-glutamyl-meso-2,6-diaminopimeloyl-D-alanyl-D-alanine + ADP + phosphate + H(+)</text>
        <dbReference type="Rhea" id="RHEA:28374"/>
        <dbReference type="ChEBI" id="CHEBI:15378"/>
        <dbReference type="ChEBI" id="CHEBI:30616"/>
        <dbReference type="ChEBI" id="CHEBI:43474"/>
        <dbReference type="ChEBI" id="CHEBI:57822"/>
        <dbReference type="ChEBI" id="CHEBI:61386"/>
        <dbReference type="ChEBI" id="CHEBI:83905"/>
        <dbReference type="ChEBI" id="CHEBI:456216"/>
        <dbReference type="EC" id="6.3.2.10"/>
    </reaction>
</comment>
<evidence type="ECO:0000256" key="11">
    <source>
        <dbReference type="RuleBase" id="RU004136"/>
    </source>
</evidence>
<feature type="domain" description="Mur ligase C-terminal" evidence="12">
    <location>
        <begin position="323"/>
        <end position="449"/>
    </location>
</feature>
<comment type="similarity">
    <text evidence="10">Belongs to the MurCDEF family. MurF subfamily.</text>
</comment>
<dbReference type="EMBL" id="BMHP01000001">
    <property type="protein sequence ID" value="GGD62315.1"/>
    <property type="molecule type" value="Genomic_DNA"/>
</dbReference>
<reference evidence="14" key="2">
    <citation type="submission" date="2020-09" db="EMBL/GenBank/DDBJ databases">
        <authorList>
            <person name="Sun Q."/>
            <person name="Zhou Y."/>
        </authorList>
    </citation>
    <scope>NUCLEOTIDE SEQUENCE</scope>
    <source>
        <strain evidence="14">CGMCC 1.15178</strain>
    </source>
</reference>
<keyword evidence="6 10" id="KW-0133">Cell shape</keyword>
<keyword evidence="8 10" id="KW-0131">Cell cycle</keyword>
<sequence length="462" mass="50599">MIKRSIEGILSMVEGNEVTASLKSPEIINVQGISIDSRTLKEGNLFVPIVRIDDGHKYVKQAFENGAVASLWQADHFPPPEGLPLIIVDDTLKALQNIAQSYRGQLDCKVIGVTGSNGKTTVKDIVTSILSTKYKVQKTYGNLNGEYGLPLSLLEVEEDTEIVVLEMGMSNAGEMKVLSEIAKPDFGVITMIGVSHLSSLGSREGIALAKLELLEGLNPSGAIVIHGDEPLLTQALTERKLPETLSVIRFGESNTNDYFPLAIDHNQSSISFRLNRYSDKFSVPLLGRHNVLNVLAAIALADRFQITQQDIQSGLTNLEVTGMRMERIPTPKGFLIINDAWNASPVSMKAAIETVSNLDGFNNKVLVLGDMLELGDKENEFHEEIAKSIDTSKIHSVFTIGNLSRIISDTLSGSKFEGVVKHFTSKEDLVSECKRILKKNDIILIKGSRGLKLEDICESLNK</sequence>
<evidence type="ECO:0000256" key="1">
    <source>
        <dbReference type="ARBA" id="ARBA00022490"/>
    </source>
</evidence>
<dbReference type="GO" id="GO:0009252">
    <property type="term" value="P:peptidoglycan biosynthetic process"/>
    <property type="evidence" value="ECO:0007669"/>
    <property type="project" value="UniProtKB-UniRule"/>
</dbReference>
<evidence type="ECO:0000256" key="8">
    <source>
        <dbReference type="ARBA" id="ARBA00023306"/>
    </source>
</evidence>
<dbReference type="InterPro" id="IPR005863">
    <property type="entry name" value="UDP-N-AcMur_synth"/>
</dbReference>